<reference evidence="2" key="1">
    <citation type="journal article" date="2019" name="Int. J. Syst. Evol. Microbiol.">
        <title>The Global Catalogue of Microorganisms (GCM) 10K type strain sequencing project: providing services to taxonomists for standard genome sequencing and annotation.</title>
        <authorList>
            <consortium name="The Broad Institute Genomics Platform"/>
            <consortium name="The Broad Institute Genome Sequencing Center for Infectious Disease"/>
            <person name="Wu L."/>
            <person name="Ma J."/>
        </authorList>
    </citation>
    <scope>NUCLEOTIDE SEQUENCE [LARGE SCALE GENOMIC DNA]</scope>
    <source>
        <strain evidence="2">JCM 16231</strain>
    </source>
</reference>
<evidence type="ECO:0000313" key="1">
    <source>
        <dbReference type="EMBL" id="GAA0762016.1"/>
    </source>
</evidence>
<accession>A0ABN1KCA3</accession>
<gene>
    <name evidence="1" type="ORF">GCM10009433_22000</name>
</gene>
<evidence type="ECO:0000313" key="2">
    <source>
        <dbReference type="Proteomes" id="UP001500185"/>
    </source>
</evidence>
<proteinExistence type="predicted"/>
<dbReference type="EMBL" id="BAAAGG010000021">
    <property type="protein sequence ID" value="GAA0762016.1"/>
    <property type="molecule type" value="Genomic_DNA"/>
</dbReference>
<sequence>MSIMSCKAQIIPIEEHREYKENETEIPDGAYLKDVNDILPKFIGTWVGSYDSKTYEFKMEMLTKSF</sequence>
<organism evidence="1 2">
    <name type="scientific">Psychroflexus lacisalsi</name>
    <dbReference type="NCBI Taxonomy" id="503928"/>
    <lineage>
        <taxon>Bacteria</taxon>
        <taxon>Pseudomonadati</taxon>
        <taxon>Bacteroidota</taxon>
        <taxon>Flavobacteriia</taxon>
        <taxon>Flavobacteriales</taxon>
        <taxon>Flavobacteriaceae</taxon>
        <taxon>Psychroflexus</taxon>
    </lineage>
</organism>
<name>A0ABN1KCA3_9FLAO</name>
<dbReference type="Proteomes" id="UP001500185">
    <property type="component" value="Unassembled WGS sequence"/>
</dbReference>
<protein>
    <submittedName>
        <fullName evidence="1">Uncharacterized protein</fullName>
    </submittedName>
</protein>
<keyword evidence="2" id="KW-1185">Reference proteome</keyword>
<comment type="caution">
    <text evidence="1">The sequence shown here is derived from an EMBL/GenBank/DDBJ whole genome shotgun (WGS) entry which is preliminary data.</text>
</comment>